<dbReference type="AlphaFoldDB" id="B6D930"/>
<dbReference type="RefSeq" id="WP_012548820.1">
    <property type="nucleotide sequence ID" value="NC_011299.1"/>
</dbReference>
<geneLocation type="plasmid" evidence="1">
    <name>pAH1</name>
</geneLocation>
<dbReference type="SUPFAM" id="SSF46785">
    <property type="entry name" value="Winged helix' DNA-binding domain"/>
    <property type="match status" value="1"/>
</dbReference>
<dbReference type="InterPro" id="IPR036388">
    <property type="entry name" value="WH-like_DNA-bd_sf"/>
</dbReference>
<proteinExistence type="predicted"/>
<name>B6D930_ACIHW</name>
<dbReference type="EMBL" id="EU881703">
    <property type="protein sequence ID" value="ACI15712.1"/>
    <property type="molecule type" value="Genomic_DNA"/>
</dbReference>
<dbReference type="Gene3D" id="1.10.10.10">
    <property type="entry name" value="Winged helix-like DNA-binding domain superfamily/Winged helix DNA-binding domain"/>
    <property type="match status" value="1"/>
</dbReference>
<organism evidence="1">
    <name type="scientific">Acidianus hospitalis (strain W1)</name>
    <dbReference type="NCBI Taxonomy" id="933801"/>
    <lineage>
        <taxon>Archaea</taxon>
        <taxon>Thermoproteota</taxon>
        <taxon>Thermoprotei</taxon>
        <taxon>Sulfolobales</taxon>
        <taxon>Sulfolobaceae</taxon>
        <taxon>Acidianus</taxon>
    </lineage>
</organism>
<dbReference type="Pfam" id="PF13412">
    <property type="entry name" value="HTH_24"/>
    <property type="match status" value="1"/>
</dbReference>
<sequence length="107" mass="11924">MKKVDIHVLTNEAKVLSILYSGRLTRSEIAKITGLGYSSVSYIVLRLESLGLIRTVGMKRIKNGPPEDVYEISEKGIDTLKKILSIEAQYIEILLKLKETTTVSITS</sequence>
<dbReference type="InterPro" id="IPR011991">
    <property type="entry name" value="ArsR-like_HTH"/>
</dbReference>
<keyword evidence="1" id="KW-0614">Plasmid</keyword>
<protein>
    <submittedName>
        <fullName evidence="1">Putative sugar specific transcriptional regulator</fullName>
    </submittedName>
</protein>
<reference evidence="1" key="1">
    <citation type="journal article" date="2008" name="Mol. Microbiol.">
        <title>Novel archaeal plasmid pAH1 and its interactions with the lipothrixvirus AFV1.</title>
        <authorList>
            <person name="Basta T."/>
            <person name="Smyth J."/>
            <person name="Forterre P."/>
            <person name="Prangishvili D."/>
            <person name="Peng X."/>
        </authorList>
    </citation>
    <scope>NUCLEOTIDE SEQUENCE</scope>
    <source>
        <strain evidence="1">W1</strain>
        <plasmid evidence="1">pAH1</plasmid>
    </source>
</reference>
<accession>B6D930</accession>
<dbReference type="CDD" id="cd00090">
    <property type="entry name" value="HTH_ARSR"/>
    <property type="match status" value="1"/>
</dbReference>
<dbReference type="InterPro" id="IPR036390">
    <property type="entry name" value="WH_DNA-bd_sf"/>
</dbReference>
<evidence type="ECO:0000313" key="1">
    <source>
        <dbReference type="EMBL" id="ACI15712.1"/>
    </source>
</evidence>